<dbReference type="Proteomes" id="UP000600080">
    <property type="component" value="Unassembled WGS sequence"/>
</dbReference>
<dbReference type="GeneID" id="301548256"/>
<dbReference type="EMBL" id="BMND01000008">
    <property type="protein sequence ID" value="GGN43324.1"/>
    <property type="molecule type" value="Genomic_DNA"/>
</dbReference>
<protein>
    <submittedName>
        <fullName evidence="2">Serine hydrolase</fullName>
    </submittedName>
</protein>
<dbReference type="InterPro" id="IPR012338">
    <property type="entry name" value="Beta-lactam/transpept-like"/>
</dbReference>
<feature type="domain" description="Beta-lactamase-related" evidence="1">
    <location>
        <begin position="16"/>
        <end position="368"/>
    </location>
</feature>
<dbReference type="InterPro" id="IPR001466">
    <property type="entry name" value="Beta-lactam-related"/>
</dbReference>
<evidence type="ECO:0000259" key="1">
    <source>
        <dbReference type="Pfam" id="PF00144"/>
    </source>
</evidence>
<dbReference type="Pfam" id="PF00144">
    <property type="entry name" value="Beta-lactamase"/>
    <property type="match status" value="1"/>
</dbReference>
<name>A0ABQ2JAU1_9ACTN</name>
<accession>A0ABQ2JAU1</accession>
<gene>
    <name evidence="2" type="ORF">GCM10012285_24660</name>
</gene>
<dbReference type="SUPFAM" id="SSF56601">
    <property type="entry name" value="beta-lactamase/transpeptidase-like"/>
    <property type="match status" value="1"/>
</dbReference>
<dbReference type="GO" id="GO:0016787">
    <property type="term" value="F:hydrolase activity"/>
    <property type="evidence" value="ECO:0007669"/>
    <property type="project" value="UniProtKB-KW"/>
</dbReference>
<keyword evidence="2" id="KW-0378">Hydrolase</keyword>
<proteinExistence type="predicted"/>
<dbReference type="PANTHER" id="PTHR43319:SF3">
    <property type="entry name" value="BETA-LACTAMASE-RELATED DOMAIN-CONTAINING PROTEIN"/>
    <property type="match status" value="1"/>
</dbReference>
<evidence type="ECO:0000313" key="2">
    <source>
        <dbReference type="EMBL" id="GGN43324.1"/>
    </source>
</evidence>
<comment type="caution">
    <text evidence="2">The sequence shown here is derived from an EMBL/GenBank/DDBJ whole genome shotgun (WGS) entry which is preliminary data.</text>
</comment>
<reference evidence="3" key="1">
    <citation type="journal article" date="2019" name="Int. J. Syst. Evol. Microbiol.">
        <title>The Global Catalogue of Microorganisms (GCM) 10K type strain sequencing project: providing services to taxonomists for standard genome sequencing and annotation.</title>
        <authorList>
            <consortium name="The Broad Institute Genomics Platform"/>
            <consortium name="The Broad Institute Genome Sequencing Center for Infectious Disease"/>
            <person name="Wu L."/>
            <person name="Ma J."/>
        </authorList>
    </citation>
    <scope>NUCLEOTIDE SEQUENCE [LARGE SCALE GENOMIC DNA]</scope>
    <source>
        <strain evidence="3">CGMCC 4.7323</strain>
    </source>
</reference>
<dbReference type="RefSeq" id="WP_189097634.1">
    <property type="nucleotide sequence ID" value="NZ_BMND01000008.1"/>
</dbReference>
<dbReference type="PANTHER" id="PTHR43319">
    <property type="entry name" value="BETA-LACTAMASE-RELATED"/>
    <property type="match status" value="1"/>
</dbReference>
<dbReference type="Gene3D" id="3.40.710.10">
    <property type="entry name" value="DD-peptidase/beta-lactamase superfamily"/>
    <property type="match status" value="1"/>
</dbReference>
<evidence type="ECO:0000313" key="3">
    <source>
        <dbReference type="Proteomes" id="UP000600080"/>
    </source>
</evidence>
<organism evidence="2 3">
    <name type="scientific">Streptomyces kronopolitis</name>
    <dbReference type="NCBI Taxonomy" id="1612435"/>
    <lineage>
        <taxon>Bacteria</taxon>
        <taxon>Bacillati</taxon>
        <taxon>Actinomycetota</taxon>
        <taxon>Actinomycetes</taxon>
        <taxon>Kitasatosporales</taxon>
        <taxon>Streptomycetaceae</taxon>
        <taxon>Streptomyces</taxon>
    </lineage>
</organism>
<dbReference type="InterPro" id="IPR052907">
    <property type="entry name" value="Beta-lactamase/esterase"/>
</dbReference>
<sequence>MAQVHGTCTEQFTELRSLLQASLERGDDAGASVAVCLDGTMVVDLWGGHLDAGRKSPWQADTLVTTWSVAKTMTALCALVLADHRTIGFDDPVARYWPQFAAAGKGEVLVRHILGHTAGLPDWDQPLSTDDLYDWEKATESLARQPPRWKPGTTSGYHALTQGFLLGEIIRRTTGMSPGAFFASTLAQPLGADFHFSIGEADDHRIAPLLPHTTPPPGPSGAPNCMPPVQLRTLVTPQDTWAEGWRRAEIPAAAGWGNARSIARLQALLACGGALDGHRLFSETTADAALAEESNQTDLVLGSHVRFGRGFGLTTPDLADVLPNPRTCWWDGWGGSVAVTDLDARLSIAYAMNQMRSREHTIADRRALDLIRATYRALPRGKRRYRPASAHPGSEASS</sequence>
<keyword evidence="3" id="KW-1185">Reference proteome</keyword>